<keyword evidence="4 6" id="KW-1133">Transmembrane helix</keyword>
<dbReference type="GO" id="GO:0007606">
    <property type="term" value="P:sensory perception of chemical stimulus"/>
    <property type="evidence" value="ECO:0007669"/>
    <property type="project" value="InterPro"/>
</dbReference>
<evidence type="ECO:0000256" key="6">
    <source>
        <dbReference type="SAM" id="Phobius"/>
    </source>
</evidence>
<dbReference type="EnsemblMetazoa" id="CJA32798.1">
    <property type="protein sequence ID" value="CJA32798.1"/>
    <property type="gene ID" value="WBGene00208645"/>
</dbReference>
<name>A0A8R1IEC6_CAEJA</name>
<keyword evidence="3 6" id="KW-0812">Transmembrane</keyword>
<dbReference type="GO" id="GO:0016020">
    <property type="term" value="C:membrane"/>
    <property type="evidence" value="ECO:0007669"/>
    <property type="project" value="UniProtKB-SubCell"/>
</dbReference>
<sequence>MSETLDELCLRNSATAFSIGYQLVYLINVVLSLISIFSCTCFIKSFIWNSTFHPNFKLLLTMYFFAATLHSFLFTASYLMILERFLEYRTACDIHVTVTPYTIVHSLIAACLFCGMMIQ</sequence>
<feature type="transmembrane region" description="Helical" evidence="6">
    <location>
        <begin position="101"/>
        <end position="118"/>
    </location>
</feature>
<evidence type="ECO:0000313" key="8">
    <source>
        <dbReference type="Proteomes" id="UP000005237"/>
    </source>
</evidence>
<evidence type="ECO:0000256" key="1">
    <source>
        <dbReference type="ARBA" id="ARBA00004141"/>
    </source>
</evidence>
<proteinExistence type="inferred from homology"/>
<feature type="transmembrane region" description="Helical" evidence="6">
    <location>
        <begin position="59"/>
        <end position="81"/>
    </location>
</feature>
<keyword evidence="5 6" id="KW-0472">Membrane</keyword>
<feature type="transmembrane region" description="Helical" evidence="6">
    <location>
        <begin position="23"/>
        <end position="47"/>
    </location>
</feature>
<dbReference type="InterPro" id="IPR002184">
    <property type="entry name" value="7TM_GPCR_serpentine_rcpt_Srb"/>
</dbReference>
<dbReference type="AlphaFoldDB" id="A0A8R1IEC6"/>
<comment type="subcellular location">
    <subcellularLocation>
        <location evidence="1">Membrane</location>
        <topology evidence="1">Multi-pass membrane protein</topology>
    </subcellularLocation>
</comment>
<dbReference type="GO" id="GO:0004888">
    <property type="term" value="F:transmembrane signaling receptor activity"/>
    <property type="evidence" value="ECO:0007669"/>
    <property type="project" value="InterPro"/>
</dbReference>
<evidence type="ECO:0000256" key="5">
    <source>
        <dbReference type="ARBA" id="ARBA00023136"/>
    </source>
</evidence>
<dbReference type="PANTHER" id="PTHR31216">
    <property type="entry name" value="SERPENTINE RECEPTOR CLASS BETA-1-RELATED-RELATED"/>
    <property type="match status" value="1"/>
</dbReference>
<keyword evidence="8" id="KW-1185">Reference proteome</keyword>
<evidence type="ECO:0000256" key="2">
    <source>
        <dbReference type="ARBA" id="ARBA00006860"/>
    </source>
</evidence>
<evidence type="ECO:0000256" key="3">
    <source>
        <dbReference type="ARBA" id="ARBA00022692"/>
    </source>
</evidence>
<dbReference type="Proteomes" id="UP000005237">
    <property type="component" value="Unassembled WGS sequence"/>
</dbReference>
<comment type="similarity">
    <text evidence="2">Belongs to the nematode receptor-like protein srb family.</text>
</comment>
<evidence type="ECO:0000256" key="4">
    <source>
        <dbReference type="ARBA" id="ARBA00022989"/>
    </source>
</evidence>
<reference evidence="7" key="2">
    <citation type="submission" date="2022-06" db="UniProtKB">
        <authorList>
            <consortium name="EnsemblMetazoa"/>
        </authorList>
    </citation>
    <scope>IDENTIFICATION</scope>
    <source>
        <strain evidence="7">DF5081</strain>
    </source>
</reference>
<protein>
    <submittedName>
        <fullName evidence="7">Uncharacterized protein</fullName>
    </submittedName>
</protein>
<dbReference type="PANTHER" id="PTHR31216:SF11">
    <property type="entry name" value="SERPENTINE RECEPTOR CLASS BETA-16-RELATED"/>
    <property type="match status" value="1"/>
</dbReference>
<accession>A0A8R1IEC6</accession>
<reference evidence="8" key="1">
    <citation type="submission" date="2010-08" db="EMBL/GenBank/DDBJ databases">
        <authorList>
            <consortium name="Caenorhabditis japonica Sequencing Consortium"/>
            <person name="Wilson R.K."/>
        </authorList>
    </citation>
    <scope>NUCLEOTIDE SEQUENCE [LARGE SCALE GENOMIC DNA]</scope>
    <source>
        <strain evidence="8">DF5081</strain>
    </source>
</reference>
<evidence type="ECO:0000313" key="7">
    <source>
        <dbReference type="EnsemblMetazoa" id="CJA32798.1"/>
    </source>
</evidence>
<organism evidence="7 8">
    <name type="scientific">Caenorhabditis japonica</name>
    <dbReference type="NCBI Taxonomy" id="281687"/>
    <lineage>
        <taxon>Eukaryota</taxon>
        <taxon>Metazoa</taxon>
        <taxon>Ecdysozoa</taxon>
        <taxon>Nematoda</taxon>
        <taxon>Chromadorea</taxon>
        <taxon>Rhabditida</taxon>
        <taxon>Rhabditina</taxon>
        <taxon>Rhabditomorpha</taxon>
        <taxon>Rhabditoidea</taxon>
        <taxon>Rhabditidae</taxon>
        <taxon>Peloderinae</taxon>
        <taxon>Caenorhabditis</taxon>
    </lineage>
</organism>